<evidence type="ECO:0000313" key="3">
    <source>
        <dbReference type="Proteomes" id="UP001156702"/>
    </source>
</evidence>
<reference evidence="3" key="1">
    <citation type="journal article" date="2019" name="Int. J. Syst. Evol. Microbiol.">
        <title>The Global Catalogue of Microorganisms (GCM) 10K type strain sequencing project: providing services to taxonomists for standard genome sequencing and annotation.</title>
        <authorList>
            <consortium name="The Broad Institute Genomics Platform"/>
            <consortium name="The Broad Institute Genome Sequencing Center for Infectious Disease"/>
            <person name="Wu L."/>
            <person name="Ma J."/>
        </authorList>
    </citation>
    <scope>NUCLEOTIDE SEQUENCE [LARGE SCALE GENOMIC DNA]</scope>
    <source>
        <strain evidence="3">NBRC 102122</strain>
    </source>
</reference>
<gene>
    <name evidence="2" type="ORF">GCM10007923_57620</name>
</gene>
<feature type="signal peptide" evidence="1">
    <location>
        <begin position="1"/>
        <end position="24"/>
    </location>
</feature>
<evidence type="ECO:0000313" key="2">
    <source>
        <dbReference type="EMBL" id="GLR54545.1"/>
    </source>
</evidence>
<feature type="chain" id="PRO_5046891578" evidence="1">
    <location>
        <begin position="25"/>
        <end position="283"/>
    </location>
</feature>
<dbReference type="Proteomes" id="UP001156702">
    <property type="component" value="Unassembled WGS sequence"/>
</dbReference>
<protein>
    <submittedName>
        <fullName evidence="2">Uncharacterized protein</fullName>
    </submittedName>
</protein>
<comment type="caution">
    <text evidence="2">The sequence shown here is derived from an EMBL/GenBank/DDBJ whole genome shotgun (WGS) entry which is preliminary data.</text>
</comment>
<dbReference type="RefSeq" id="WP_244766374.1">
    <property type="nucleotide sequence ID" value="NZ_BSOP01000051.1"/>
</dbReference>
<dbReference type="EMBL" id="BSOP01000051">
    <property type="protein sequence ID" value="GLR54545.1"/>
    <property type="molecule type" value="Genomic_DNA"/>
</dbReference>
<accession>A0ABQ5ZT48</accession>
<keyword evidence="1" id="KW-0732">Signal</keyword>
<proteinExistence type="predicted"/>
<name>A0ABQ5ZT48_9HYPH</name>
<organism evidence="2 3">
    <name type="scientific">Shinella yambaruensis</name>
    <dbReference type="NCBI Taxonomy" id="415996"/>
    <lineage>
        <taxon>Bacteria</taxon>
        <taxon>Pseudomonadati</taxon>
        <taxon>Pseudomonadota</taxon>
        <taxon>Alphaproteobacteria</taxon>
        <taxon>Hyphomicrobiales</taxon>
        <taxon>Rhizobiaceae</taxon>
        <taxon>Shinella</taxon>
    </lineage>
</organism>
<evidence type="ECO:0000256" key="1">
    <source>
        <dbReference type="SAM" id="SignalP"/>
    </source>
</evidence>
<keyword evidence="3" id="KW-1185">Reference proteome</keyword>
<sequence>MVVLLRMALIALAISWTPADRAFAEPASFPDLADSVAGRKDVTFADLIRLVAPRIAANGEASSGDGAIDVRHIGGEAWSSPAPEAMKLLKLAALPARSGGLDRMVLLLDFGQARDSASGFAVLALFDVTGEPRLLDATDVAFDRWTSFAEPGRLAIGEGDDLLVTRSTHSNSSQGYATTALVLLREDRFELVDRISTLDDRACAFERTQRLDIRQGTGAPFADIEATVTERTAGSGEQCGDATAPEPGTRTIAVTYRWDAAGQRYIADSDAFAALARENEERF</sequence>